<dbReference type="Proteomes" id="UP001444071">
    <property type="component" value="Unassembled WGS sequence"/>
</dbReference>
<reference evidence="1 2" key="1">
    <citation type="submission" date="2021-06" db="EMBL/GenBank/DDBJ databases">
        <authorList>
            <person name="Palmer J.M."/>
        </authorList>
    </citation>
    <scope>NUCLEOTIDE SEQUENCE [LARGE SCALE GENOMIC DNA]</scope>
    <source>
        <strain evidence="1 2">XR_2019</strain>
        <tissue evidence="1">Muscle</tissue>
    </source>
</reference>
<organism evidence="1 2">
    <name type="scientific">Xenotaenia resolanae</name>
    <dbReference type="NCBI Taxonomy" id="208358"/>
    <lineage>
        <taxon>Eukaryota</taxon>
        <taxon>Metazoa</taxon>
        <taxon>Chordata</taxon>
        <taxon>Craniata</taxon>
        <taxon>Vertebrata</taxon>
        <taxon>Euteleostomi</taxon>
        <taxon>Actinopterygii</taxon>
        <taxon>Neopterygii</taxon>
        <taxon>Teleostei</taxon>
        <taxon>Neoteleostei</taxon>
        <taxon>Acanthomorphata</taxon>
        <taxon>Ovalentaria</taxon>
        <taxon>Atherinomorphae</taxon>
        <taxon>Cyprinodontiformes</taxon>
        <taxon>Goodeidae</taxon>
        <taxon>Xenotaenia</taxon>
    </lineage>
</organism>
<name>A0ABV0VZI8_9TELE</name>
<accession>A0ABV0VZI8</accession>
<protein>
    <submittedName>
        <fullName evidence="1">Uncharacterized protein</fullName>
    </submittedName>
</protein>
<evidence type="ECO:0000313" key="1">
    <source>
        <dbReference type="EMBL" id="MEQ2261763.1"/>
    </source>
</evidence>
<sequence>MFWVCSAVRTTSNFIHYTAKKTSTEPRADQVAKFGLNTADPSEHKYVPFQPVFGLSELSLFHRSAEWSVGSETPRLAPAGIQTQSKSQEFPSSRCEARWSQIPGVLRTVRKATDMKREAT</sequence>
<keyword evidence="2" id="KW-1185">Reference proteome</keyword>
<proteinExistence type="predicted"/>
<evidence type="ECO:0000313" key="2">
    <source>
        <dbReference type="Proteomes" id="UP001444071"/>
    </source>
</evidence>
<dbReference type="EMBL" id="JAHRIM010014955">
    <property type="protein sequence ID" value="MEQ2261763.1"/>
    <property type="molecule type" value="Genomic_DNA"/>
</dbReference>
<comment type="caution">
    <text evidence="1">The sequence shown here is derived from an EMBL/GenBank/DDBJ whole genome shotgun (WGS) entry which is preliminary data.</text>
</comment>
<gene>
    <name evidence="1" type="ORF">XENORESO_015352</name>
</gene>